<accession>A0A1I7B3K1</accession>
<protein>
    <submittedName>
        <fullName evidence="2">MlaA lipoprotein</fullName>
    </submittedName>
</protein>
<organism evidence="2 3">
    <name type="scientific">Paraburkholderia aspalathi</name>
    <dbReference type="NCBI Taxonomy" id="1324617"/>
    <lineage>
        <taxon>Bacteria</taxon>
        <taxon>Pseudomonadati</taxon>
        <taxon>Pseudomonadota</taxon>
        <taxon>Betaproteobacteria</taxon>
        <taxon>Burkholderiales</taxon>
        <taxon>Burkholderiaceae</taxon>
        <taxon>Paraburkholderia</taxon>
    </lineage>
</organism>
<sequence length="122" mass="13062">MELGIRKIPCEDPGKIAEVPLGAHRKRVELFDGQIDLALATIADYGLLNPFSAASLPVQAAVGGTHLISNRADLLSASNLLSQAALDEYSFTRNLYLQRRRALSSKPGDPATLPAYGDTASR</sequence>
<dbReference type="GO" id="GO:0016020">
    <property type="term" value="C:membrane"/>
    <property type="evidence" value="ECO:0007669"/>
    <property type="project" value="InterPro"/>
</dbReference>
<dbReference type="Pfam" id="PF04333">
    <property type="entry name" value="MlaA"/>
    <property type="match status" value="1"/>
</dbReference>
<dbReference type="RefSeq" id="WP_244179283.1">
    <property type="nucleotide sequence ID" value="NZ_FPBH01000004.1"/>
</dbReference>
<evidence type="ECO:0000313" key="3">
    <source>
        <dbReference type="Proteomes" id="UP000198844"/>
    </source>
</evidence>
<gene>
    <name evidence="2" type="ORF">SAMN05192563_1004148</name>
</gene>
<dbReference type="Proteomes" id="UP000198844">
    <property type="component" value="Unassembled WGS sequence"/>
</dbReference>
<evidence type="ECO:0000313" key="2">
    <source>
        <dbReference type="EMBL" id="SFT81725.1"/>
    </source>
</evidence>
<dbReference type="EMBL" id="FPBH01000004">
    <property type="protein sequence ID" value="SFT81725.1"/>
    <property type="molecule type" value="Genomic_DNA"/>
</dbReference>
<proteinExistence type="predicted"/>
<evidence type="ECO:0000256" key="1">
    <source>
        <dbReference type="SAM" id="MobiDB-lite"/>
    </source>
</evidence>
<feature type="region of interest" description="Disordered" evidence="1">
    <location>
        <begin position="102"/>
        <end position="122"/>
    </location>
</feature>
<keyword evidence="2" id="KW-0449">Lipoprotein</keyword>
<dbReference type="AlphaFoldDB" id="A0A1I7B3K1"/>
<dbReference type="InterPro" id="IPR007428">
    <property type="entry name" value="MlaA"/>
</dbReference>
<reference evidence="2 3" key="1">
    <citation type="submission" date="2016-10" db="EMBL/GenBank/DDBJ databases">
        <authorList>
            <person name="de Groot N.N."/>
        </authorList>
    </citation>
    <scope>NUCLEOTIDE SEQUENCE [LARGE SCALE GENOMIC DNA]</scope>
    <source>
        <strain evidence="2 3">LMG 27731</strain>
    </source>
</reference>
<name>A0A1I7B3K1_9BURK</name>